<organism evidence="4 5">
    <name type="scientific">Halovibrio salipaludis</name>
    <dbReference type="NCBI Taxonomy" id="2032626"/>
    <lineage>
        <taxon>Bacteria</taxon>
        <taxon>Pseudomonadati</taxon>
        <taxon>Pseudomonadota</taxon>
        <taxon>Gammaproteobacteria</taxon>
        <taxon>Oceanospirillales</taxon>
        <taxon>Halomonadaceae</taxon>
        <taxon>Halovibrio</taxon>
    </lineage>
</organism>
<dbReference type="EMBL" id="NSKD01000003">
    <property type="protein sequence ID" value="PAU80700.1"/>
    <property type="molecule type" value="Genomic_DNA"/>
</dbReference>
<dbReference type="PROSITE" id="PS51782">
    <property type="entry name" value="LYSM"/>
    <property type="match status" value="1"/>
</dbReference>
<dbReference type="PANTHER" id="PTHR21666">
    <property type="entry name" value="PEPTIDASE-RELATED"/>
    <property type="match status" value="1"/>
</dbReference>
<dbReference type="CDD" id="cd12797">
    <property type="entry name" value="M23_peptidase"/>
    <property type="match status" value="1"/>
</dbReference>
<dbReference type="RefSeq" id="WP_095617532.1">
    <property type="nucleotide sequence ID" value="NZ_NSKD01000003.1"/>
</dbReference>
<dbReference type="InterPro" id="IPR018392">
    <property type="entry name" value="LysM"/>
</dbReference>
<comment type="similarity">
    <text evidence="1">Belongs to the E.coli NlpD/Haemophilus LppB family.</text>
</comment>
<evidence type="ECO:0000256" key="2">
    <source>
        <dbReference type="SAM" id="MobiDB-lite"/>
    </source>
</evidence>
<evidence type="ECO:0000256" key="1">
    <source>
        <dbReference type="ARBA" id="ARBA00038420"/>
    </source>
</evidence>
<comment type="caution">
    <text evidence="4">The sequence shown here is derived from an EMBL/GenBank/DDBJ whole genome shotgun (WGS) entry which is preliminary data.</text>
</comment>
<name>A0A2A2F7A2_9GAMM</name>
<dbReference type="Gene3D" id="2.70.70.10">
    <property type="entry name" value="Glucose Permease (Domain IIA)"/>
    <property type="match status" value="1"/>
</dbReference>
<evidence type="ECO:0000259" key="3">
    <source>
        <dbReference type="PROSITE" id="PS51782"/>
    </source>
</evidence>
<feature type="compositionally biased region" description="Polar residues" evidence="2">
    <location>
        <begin position="136"/>
        <end position="154"/>
    </location>
</feature>
<dbReference type="SMART" id="SM00257">
    <property type="entry name" value="LysM"/>
    <property type="match status" value="1"/>
</dbReference>
<feature type="compositionally biased region" description="Low complexity" evidence="2">
    <location>
        <begin position="115"/>
        <end position="135"/>
    </location>
</feature>
<evidence type="ECO:0000313" key="5">
    <source>
        <dbReference type="Proteomes" id="UP000218896"/>
    </source>
</evidence>
<dbReference type="SUPFAM" id="SSF51261">
    <property type="entry name" value="Duplicated hybrid motif"/>
    <property type="match status" value="1"/>
</dbReference>
<dbReference type="InterPro" id="IPR036779">
    <property type="entry name" value="LysM_dom_sf"/>
</dbReference>
<gene>
    <name evidence="4" type="ORF">CK501_09820</name>
</gene>
<dbReference type="GO" id="GO:0009279">
    <property type="term" value="C:cell outer membrane"/>
    <property type="evidence" value="ECO:0007669"/>
    <property type="project" value="TreeGrafter"/>
</dbReference>
<dbReference type="GO" id="GO:0004222">
    <property type="term" value="F:metalloendopeptidase activity"/>
    <property type="evidence" value="ECO:0007669"/>
    <property type="project" value="TreeGrafter"/>
</dbReference>
<dbReference type="GO" id="GO:0032153">
    <property type="term" value="C:cell division site"/>
    <property type="evidence" value="ECO:0007669"/>
    <property type="project" value="TreeGrafter"/>
</dbReference>
<evidence type="ECO:0000313" key="4">
    <source>
        <dbReference type="EMBL" id="PAU80700.1"/>
    </source>
</evidence>
<dbReference type="InterPro" id="IPR016047">
    <property type="entry name" value="M23ase_b-sheet_dom"/>
</dbReference>
<feature type="domain" description="LysM" evidence="3">
    <location>
        <begin position="55"/>
        <end position="99"/>
    </location>
</feature>
<dbReference type="PANTHER" id="PTHR21666:SF263">
    <property type="entry name" value="MUREIN HYDROLASE ACTIVATOR NLPD"/>
    <property type="match status" value="1"/>
</dbReference>
<dbReference type="Pfam" id="PF01551">
    <property type="entry name" value="Peptidase_M23"/>
    <property type="match status" value="1"/>
</dbReference>
<protein>
    <submittedName>
        <fullName evidence="4">Peptidase M23</fullName>
    </submittedName>
</protein>
<sequence length="286" mass="30625">MEFKTVRKAVRNQAGTGIRTIRKPLLAVLVLLLVGGCNSTDLLLDSDYNPRVNWGHHRVSKGETLYSIAMRYGWDYRRLAAANDIEPPYEIHPGQVIQFDVEAPDDFRRSGGGSASSPSSGTASSSTGRASGSSAQPADQTRASPQASRSNNALPASDEASSEIDWAWPHSGPIIAKYSSDGSDVNKGVDIGGDAGDPVRAAADGSVVYAGNGLLGYGNLIIVNHSETFLSAYAHNRTILVEEGQNVGQGDTIAEMGDSGADRIMLHFEIRRRGDPVNPMQYLPRR</sequence>
<feature type="region of interest" description="Disordered" evidence="2">
    <location>
        <begin position="105"/>
        <end position="165"/>
    </location>
</feature>
<dbReference type="OrthoDB" id="9795421at2"/>
<dbReference type="AlphaFoldDB" id="A0A2A2F7A2"/>
<dbReference type="Pfam" id="PF01476">
    <property type="entry name" value="LysM"/>
    <property type="match status" value="1"/>
</dbReference>
<keyword evidence="5" id="KW-1185">Reference proteome</keyword>
<dbReference type="Proteomes" id="UP000218896">
    <property type="component" value="Unassembled WGS sequence"/>
</dbReference>
<dbReference type="InterPro" id="IPR011055">
    <property type="entry name" value="Dup_hybrid_motif"/>
</dbReference>
<accession>A0A2A2F7A2</accession>
<dbReference type="InterPro" id="IPR050570">
    <property type="entry name" value="Cell_wall_metabolism_enzyme"/>
</dbReference>
<proteinExistence type="inferred from homology"/>
<dbReference type="CDD" id="cd00118">
    <property type="entry name" value="LysM"/>
    <property type="match status" value="1"/>
</dbReference>
<reference evidence="4 5" key="1">
    <citation type="submission" date="2017-08" db="EMBL/GenBank/DDBJ databases">
        <title>Halovibrio sewagensis sp. nov., isolated from wastewater of high salinity.</title>
        <authorList>
            <person name="Dong X."/>
            <person name="Zhang G."/>
        </authorList>
    </citation>
    <scope>NUCLEOTIDE SEQUENCE [LARGE SCALE GENOMIC DNA]</scope>
    <source>
        <strain evidence="4 5">YL5-2</strain>
    </source>
</reference>
<dbReference type="Gene3D" id="3.10.350.10">
    <property type="entry name" value="LysM domain"/>
    <property type="match status" value="1"/>
</dbReference>